<accession>A0A9X2MK39</accession>
<feature type="domain" description="Calcineurin-like phosphoesterase" evidence="1">
    <location>
        <begin position="1"/>
        <end position="198"/>
    </location>
</feature>
<dbReference type="AlphaFoldDB" id="A0A9X2MK39"/>
<dbReference type="Pfam" id="PF00149">
    <property type="entry name" value="Metallophos"/>
    <property type="match status" value="1"/>
</dbReference>
<dbReference type="InterPro" id="IPR050535">
    <property type="entry name" value="DNA_Repair-Maintenance_Comp"/>
</dbReference>
<evidence type="ECO:0000259" key="1">
    <source>
        <dbReference type="Pfam" id="PF00149"/>
    </source>
</evidence>
<evidence type="ECO:0000313" key="3">
    <source>
        <dbReference type="Proteomes" id="UP001142078"/>
    </source>
</evidence>
<keyword evidence="3" id="KW-1185">Reference proteome</keyword>
<dbReference type="EMBL" id="JANJZL010000001">
    <property type="protein sequence ID" value="MCR2042711.1"/>
    <property type="molecule type" value="Genomic_DNA"/>
</dbReference>
<proteinExistence type="predicted"/>
<dbReference type="Proteomes" id="UP001142078">
    <property type="component" value="Unassembled WGS sequence"/>
</dbReference>
<dbReference type="GO" id="GO:0016787">
    <property type="term" value="F:hydrolase activity"/>
    <property type="evidence" value="ECO:0007669"/>
    <property type="project" value="InterPro"/>
</dbReference>
<dbReference type="InterPro" id="IPR004843">
    <property type="entry name" value="Calcineurin-like_PHP"/>
</dbReference>
<comment type="caution">
    <text evidence="2">The sequence shown here is derived from an EMBL/GenBank/DDBJ whole genome shotgun (WGS) entry which is preliminary data.</text>
</comment>
<name>A0A9X2MK39_9FIRM</name>
<dbReference type="Gene3D" id="3.60.21.10">
    <property type="match status" value="1"/>
</dbReference>
<dbReference type="InterPro" id="IPR029052">
    <property type="entry name" value="Metallo-depent_PP-like"/>
</dbReference>
<gene>
    <name evidence="2" type="ORF">NSA23_01145</name>
</gene>
<dbReference type="PANTHER" id="PTHR30337:SF0">
    <property type="entry name" value="NUCLEASE SBCCD SUBUNIT D"/>
    <property type="match status" value="1"/>
</dbReference>
<protein>
    <submittedName>
        <fullName evidence="2">Metallophosphoesterase</fullName>
    </submittedName>
</protein>
<reference evidence="2" key="1">
    <citation type="submission" date="2022-07" db="EMBL/GenBank/DDBJ databases">
        <title>Enhanced cultured diversity of the mouse gut microbiota enables custom-made synthetic communities.</title>
        <authorList>
            <person name="Afrizal A."/>
        </authorList>
    </citation>
    <scope>NUCLEOTIDE SEQUENCE</scope>
    <source>
        <strain evidence="2">DSM 29482</strain>
    </source>
</reference>
<organism evidence="2 3">
    <name type="scientific">Anaerosalibacter massiliensis</name>
    <dbReference type="NCBI Taxonomy" id="1347392"/>
    <lineage>
        <taxon>Bacteria</taxon>
        <taxon>Bacillati</taxon>
        <taxon>Bacillota</taxon>
        <taxon>Tissierellia</taxon>
        <taxon>Tissierellales</taxon>
        <taxon>Sporanaerobacteraceae</taxon>
        <taxon>Anaerosalibacter</taxon>
    </lineage>
</organism>
<sequence length="327" mass="37244">MKILFFTDTHIRGTTPANRKDNLVDTLEEKFNEVLDISNKHNVDYILHGGDLFDRPDVSISIVSRFVTILNKFKMPIYIICGNHDIYGHNPDTINRTMLGLFNSIGTVNLIDENQIVFLKKDDVTVQLTGQPYIYNIDDNNSLNRYIINDVDPKADYSIHMVHGMLLDKPFIKGIPYTLIYDIKSTKADITLSGHYHSGFGIIKSNDKYFVNPGSLIRITNSLKEIERIPQVVLIDLNDDINIKLIPLKTALPGEKILDRKKIETFIFKNERLVQFKQSIDSTVSFEKLDINEVLLEVSTAEGVAENVKEEALRRIASSQMKDLGDD</sequence>
<dbReference type="OrthoDB" id="9773856at2"/>
<dbReference type="RefSeq" id="WP_042681822.1">
    <property type="nucleotide sequence ID" value="NZ_CABKTM010000043.1"/>
</dbReference>
<dbReference type="SUPFAM" id="SSF56300">
    <property type="entry name" value="Metallo-dependent phosphatases"/>
    <property type="match status" value="1"/>
</dbReference>
<evidence type="ECO:0000313" key="2">
    <source>
        <dbReference type="EMBL" id="MCR2042711.1"/>
    </source>
</evidence>
<dbReference type="PANTHER" id="PTHR30337">
    <property type="entry name" value="COMPONENT OF ATP-DEPENDENT DSDNA EXONUCLEASE"/>
    <property type="match status" value="1"/>
</dbReference>